<feature type="transmembrane region" description="Helical" evidence="8">
    <location>
        <begin position="318"/>
        <end position="337"/>
    </location>
</feature>
<dbReference type="PROSITE" id="PS50850">
    <property type="entry name" value="MFS"/>
    <property type="match status" value="1"/>
</dbReference>
<dbReference type="InterPro" id="IPR011701">
    <property type="entry name" value="MFS"/>
</dbReference>
<dbReference type="OMA" id="PLVHACY"/>
<dbReference type="GO" id="GO:0022857">
    <property type="term" value="F:transmembrane transporter activity"/>
    <property type="evidence" value="ECO:0007669"/>
    <property type="project" value="InterPro"/>
</dbReference>
<name>A0A834ZS26_TETSI</name>
<dbReference type="CDD" id="cd17328">
    <property type="entry name" value="MFS_spinster_like"/>
    <property type="match status" value="1"/>
</dbReference>
<accession>A0A834ZS26</accession>
<evidence type="ECO:0000256" key="7">
    <source>
        <dbReference type="SAM" id="MobiDB-lite"/>
    </source>
</evidence>
<evidence type="ECO:0000256" key="6">
    <source>
        <dbReference type="ARBA" id="ARBA00024338"/>
    </source>
</evidence>
<dbReference type="InterPro" id="IPR036259">
    <property type="entry name" value="MFS_trans_sf"/>
</dbReference>
<dbReference type="Pfam" id="PF07690">
    <property type="entry name" value="MFS_1"/>
    <property type="match status" value="1"/>
</dbReference>
<keyword evidence="5 8" id="KW-0472">Membrane</keyword>
<keyword evidence="3 8" id="KW-0812">Transmembrane</keyword>
<feature type="transmembrane region" description="Helical" evidence="8">
    <location>
        <begin position="133"/>
        <end position="157"/>
    </location>
</feature>
<evidence type="ECO:0000256" key="2">
    <source>
        <dbReference type="ARBA" id="ARBA00022448"/>
    </source>
</evidence>
<evidence type="ECO:0000256" key="5">
    <source>
        <dbReference type="ARBA" id="ARBA00023136"/>
    </source>
</evidence>
<keyword evidence="2" id="KW-0813">Transport</keyword>
<dbReference type="InterPro" id="IPR044770">
    <property type="entry name" value="MFS_spinster-like"/>
</dbReference>
<feature type="transmembrane region" description="Helical" evidence="8">
    <location>
        <begin position="288"/>
        <end position="306"/>
    </location>
</feature>
<comment type="caution">
    <text evidence="10">The sequence shown here is derived from an EMBL/GenBank/DDBJ whole genome shotgun (WGS) entry which is preliminary data.</text>
</comment>
<gene>
    <name evidence="10" type="ORF">HHK36_003187</name>
</gene>
<dbReference type="InterPro" id="IPR020846">
    <property type="entry name" value="MFS_dom"/>
</dbReference>
<feature type="transmembrane region" description="Helical" evidence="8">
    <location>
        <begin position="485"/>
        <end position="506"/>
    </location>
</feature>
<feature type="transmembrane region" description="Helical" evidence="8">
    <location>
        <begin position="228"/>
        <end position="249"/>
    </location>
</feature>
<feature type="transmembrane region" description="Helical" evidence="8">
    <location>
        <begin position="255"/>
        <end position="276"/>
    </location>
</feature>
<evidence type="ECO:0000256" key="1">
    <source>
        <dbReference type="ARBA" id="ARBA00004141"/>
    </source>
</evidence>
<reference evidence="10 11" key="1">
    <citation type="submission" date="2020-04" db="EMBL/GenBank/DDBJ databases">
        <title>Plant Genome Project.</title>
        <authorList>
            <person name="Zhang R.-G."/>
        </authorList>
    </citation>
    <scope>NUCLEOTIDE SEQUENCE [LARGE SCALE GENOMIC DNA]</scope>
    <source>
        <strain evidence="10">YNK0</strain>
        <tissue evidence="10">Leaf</tissue>
    </source>
</reference>
<feature type="transmembrane region" description="Helical" evidence="8">
    <location>
        <begin position="46"/>
        <end position="67"/>
    </location>
</feature>
<dbReference type="Proteomes" id="UP000655225">
    <property type="component" value="Unassembled WGS sequence"/>
</dbReference>
<feature type="region of interest" description="Disordered" evidence="7">
    <location>
        <begin position="641"/>
        <end position="668"/>
    </location>
</feature>
<feature type="transmembrane region" description="Helical" evidence="8">
    <location>
        <begin position="609"/>
        <end position="631"/>
    </location>
</feature>
<feature type="transmembrane region" description="Helical" evidence="8">
    <location>
        <begin position="202"/>
        <end position="221"/>
    </location>
</feature>
<dbReference type="PANTHER" id="PTHR23505">
    <property type="entry name" value="SPINSTER"/>
    <property type="match status" value="1"/>
</dbReference>
<feature type="transmembrane region" description="Helical" evidence="8">
    <location>
        <begin position="9"/>
        <end position="30"/>
    </location>
</feature>
<sequence>MKVLLLDKVYVINVLGYIAYNFVIGAYSYWGPKAGYDIYHMSNADLMFGGITIVCGIFGTLAGGYVLDCMSSTISNAFKGPVNYVCLHCVKPSMRPLSMAMSTVAIHIFGDVPSSPLVGVLQDYVNNWRETSLILTSVLFLAAGIWLLGIFCMINMLNYVDRGAIASNGVNGSLRTCTDSGICTAGSGIQGDFNLNYFEDGLLSSAFMVGLLVASPIFASLSKSHNPFRLIGVGLSVWTVATASCGFSFDFWSIMICRMLVGVGEASFISLAAPFIDDNAPVAQKTAWLSVFYMFIPTGTALGYVYGALVGDNFSWRYAFWGEAILMLPFAVLGFVMKPLQLKGFVPAESKKALTSIETVAPEVEGSAINQKETLQFFLRNKLNRISITENHAVKKGGQKSMPFLPFASLFSAFETNDWQTGDPQRGRRPEMTASERPVMVEREGWRGTESILEYDVNVSIKAFDVSNQVSRFLKDMKVLLLDKVYVINLLGYIAYNFVIGAYSYWGPKAGYDIYHMSNADLIFGVMTIVCGILGSLAGGYILDCMSATISNAFKGPVNYVCLHCVKPSMRPLSMAMSTVAIHLFGDVPSSPLVGVLQDYVNNWRETCLILTSVLFLAAGIWFAAIFLRVVDRFDEDSEHQVTRVESSNTRPLLEGRRTETPESSAES</sequence>
<evidence type="ECO:0000256" key="4">
    <source>
        <dbReference type="ARBA" id="ARBA00022989"/>
    </source>
</evidence>
<keyword evidence="4 8" id="KW-1133">Transmembrane helix</keyword>
<comment type="subcellular location">
    <subcellularLocation>
        <location evidence="1">Membrane</location>
        <topology evidence="1">Multi-pass membrane protein</topology>
    </subcellularLocation>
</comment>
<dbReference type="Gene3D" id="1.20.1250.20">
    <property type="entry name" value="MFS general substrate transporter like domains"/>
    <property type="match status" value="1"/>
</dbReference>
<dbReference type="PANTHER" id="PTHR23505:SF79">
    <property type="entry name" value="PROTEIN SPINSTER"/>
    <property type="match status" value="1"/>
</dbReference>
<keyword evidence="11" id="KW-1185">Reference proteome</keyword>
<evidence type="ECO:0000259" key="9">
    <source>
        <dbReference type="PROSITE" id="PS50850"/>
    </source>
</evidence>
<evidence type="ECO:0000256" key="3">
    <source>
        <dbReference type="ARBA" id="ARBA00022692"/>
    </source>
</evidence>
<dbReference type="SUPFAM" id="SSF103473">
    <property type="entry name" value="MFS general substrate transporter"/>
    <property type="match status" value="2"/>
</dbReference>
<evidence type="ECO:0000256" key="8">
    <source>
        <dbReference type="SAM" id="Phobius"/>
    </source>
</evidence>
<feature type="domain" description="Major facilitator superfamily (MFS) profile" evidence="9">
    <location>
        <begin position="147"/>
        <end position="668"/>
    </location>
</feature>
<organism evidence="10 11">
    <name type="scientific">Tetracentron sinense</name>
    <name type="common">Spur-leaf</name>
    <dbReference type="NCBI Taxonomy" id="13715"/>
    <lineage>
        <taxon>Eukaryota</taxon>
        <taxon>Viridiplantae</taxon>
        <taxon>Streptophyta</taxon>
        <taxon>Embryophyta</taxon>
        <taxon>Tracheophyta</taxon>
        <taxon>Spermatophyta</taxon>
        <taxon>Magnoliopsida</taxon>
        <taxon>Trochodendrales</taxon>
        <taxon>Trochodendraceae</taxon>
        <taxon>Tetracentron</taxon>
    </lineage>
</organism>
<dbReference type="EMBL" id="JABCRI010000002">
    <property type="protein sequence ID" value="KAF8410655.1"/>
    <property type="molecule type" value="Genomic_DNA"/>
</dbReference>
<dbReference type="AlphaFoldDB" id="A0A834ZS26"/>
<comment type="similarity">
    <text evidence="6">Belongs to the major facilitator superfamily. Spinster (TC 2.A.1.49) family.</text>
</comment>
<dbReference type="GO" id="GO:0016020">
    <property type="term" value="C:membrane"/>
    <property type="evidence" value="ECO:0007669"/>
    <property type="project" value="UniProtKB-SubCell"/>
</dbReference>
<evidence type="ECO:0000313" key="10">
    <source>
        <dbReference type="EMBL" id="KAF8410655.1"/>
    </source>
</evidence>
<dbReference type="OrthoDB" id="6770063at2759"/>
<protein>
    <recommendedName>
        <fullName evidence="9">Major facilitator superfamily (MFS) profile domain-containing protein</fullName>
    </recommendedName>
</protein>
<proteinExistence type="inferred from homology"/>
<feature type="transmembrane region" description="Helical" evidence="8">
    <location>
        <begin position="522"/>
        <end position="543"/>
    </location>
</feature>
<evidence type="ECO:0000313" key="11">
    <source>
        <dbReference type="Proteomes" id="UP000655225"/>
    </source>
</evidence>